<protein>
    <recommendedName>
        <fullName evidence="5">Sfi1 spindle body domain-containing protein</fullName>
    </recommendedName>
</protein>
<dbReference type="EMBL" id="BRXZ01001195">
    <property type="protein sequence ID" value="GMH65037.1"/>
    <property type="molecule type" value="Genomic_DNA"/>
</dbReference>
<dbReference type="OrthoDB" id="200210at2759"/>
<name>A0A9W7A383_9STRA</name>
<evidence type="ECO:0000313" key="4">
    <source>
        <dbReference type="Proteomes" id="UP001165082"/>
    </source>
</evidence>
<feature type="compositionally biased region" description="Low complexity" evidence="2">
    <location>
        <begin position="177"/>
        <end position="186"/>
    </location>
</feature>
<feature type="compositionally biased region" description="Polar residues" evidence="2">
    <location>
        <begin position="50"/>
        <end position="59"/>
    </location>
</feature>
<feature type="compositionally biased region" description="Polar residues" evidence="2">
    <location>
        <begin position="83"/>
        <end position="99"/>
    </location>
</feature>
<feature type="coiled-coil region" evidence="1">
    <location>
        <begin position="738"/>
        <end position="799"/>
    </location>
</feature>
<feature type="compositionally biased region" description="Pro residues" evidence="2">
    <location>
        <begin position="122"/>
        <end position="132"/>
    </location>
</feature>
<feature type="region of interest" description="Disordered" evidence="2">
    <location>
        <begin position="303"/>
        <end position="370"/>
    </location>
</feature>
<sequence length="984" mass="112344">MLAFSLDSYEDDEPSPPPSSWQMKYGKLSTSSEGGRKHKNCPPPVVSPEPTRTQISTKNSSRRRRDNVPPSSTRRNAPGDPSDSISSILTTQTLKSSADLQRPPLKKSLKGRNSNSSRHPPLHPPPSPPSSPPLACSAVELSASGVDLRRWIKEVQQRADEDARKTDPFGIADRKWSSSNGGKSSSARPLPGVPFDVEGEASKAISSLPGATLPAAVVGKNSAKKRNATSQRKKRGGCDDENADQSNCAVVSPPASPETDPSLNEARIILDAYSKVEKDAEKVRVAKLGRVGAEEFIAKVRKRQQETKYVPSSSATSISAANVADSDAHAHTHAHAPRALPPPPVPEPLPLKPRREVAKKSRSRKAKLESLKADAELARAHETAVKIAHQRSRRRTLKKCFLHFALFIMMETERSTKMTRVLSISKSVRIRTNVLRRWRAFTSLMKSRFEKFVRVRELRTCRGVFSTWVSVSKDNRLILEGFYKGAEWRMKGRCFSRMVKFARNAKWEREEAAEELRRVQDATKNERARRWWRSNVLSRVFVVWSMHAREERDRKHVENCHERRRGRVKDLFERVKNVEVVAAEEESEAGFDEKELHGNDVESVLVDLLEGGNGKTKRVAALRSLLDKCLKEGDRGDSGSNDDDDDDEHEHDDKYCEYNADGNDNDENYNKIDEHCDEGGRGERDNKRGVSKLRLLPRNVRGGGDSSCSIMSTMSRSTAVPKSVASMFSRHEERARGRAALNAKYAALNNERDKRKAELESKRKYEGAQREAAKKLAEAEEKRQEELALLRKREDLERRKEKWRLACMHHVMGLLGGVVMKRWKAKIGELRLKEKKAELFRSDCVLLRYWKLLCEYVEVRKELRRDLEARSARKADEYYFDTLCWKVFSAWVGHMKTLKAKYRAVRSQNLFKKRSSIFRSWRCALDSERLVWWEIERHAQIKGRAVNLRYHFRAFRSGVAERKRKRGEDQEVARKMAEVRRWLE</sequence>
<dbReference type="AlphaFoldDB" id="A0A9W7A383"/>
<reference evidence="3" key="1">
    <citation type="submission" date="2022-07" db="EMBL/GenBank/DDBJ databases">
        <title>Genome analysis of Parmales, a sister group of diatoms, reveals the evolutionary specialization of diatoms from phago-mixotrophs to photoautotrophs.</title>
        <authorList>
            <person name="Ban H."/>
            <person name="Sato S."/>
            <person name="Yoshikawa S."/>
            <person name="Kazumasa Y."/>
            <person name="Nakamura Y."/>
            <person name="Ichinomiya M."/>
            <person name="Saitoh K."/>
            <person name="Sato N."/>
            <person name="Blanc-Mathieu R."/>
            <person name="Endo H."/>
            <person name="Kuwata A."/>
            <person name="Ogata H."/>
        </authorList>
    </citation>
    <scope>NUCLEOTIDE SEQUENCE</scope>
</reference>
<keyword evidence="4" id="KW-1185">Reference proteome</keyword>
<feature type="compositionally biased region" description="Acidic residues" evidence="2">
    <location>
        <begin position="640"/>
        <end position="650"/>
    </location>
</feature>
<feature type="compositionally biased region" description="Pro residues" evidence="2">
    <location>
        <begin position="339"/>
        <end position="351"/>
    </location>
</feature>
<feature type="region of interest" description="Disordered" evidence="2">
    <location>
        <begin position="157"/>
        <end position="263"/>
    </location>
</feature>
<dbReference type="Proteomes" id="UP001165082">
    <property type="component" value="Unassembled WGS sequence"/>
</dbReference>
<evidence type="ECO:0000256" key="1">
    <source>
        <dbReference type="SAM" id="Coils"/>
    </source>
</evidence>
<feature type="compositionally biased region" description="Basic residues" evidence="2">
    <location>
        <begin position="222"/>
        <end position="235"/>
    </location>
</feature>
<gene>
    <name evidence="3" type="ORF">TrRE_jg6153</name>
</gene>
<feature type="region of interest" description="Disordered" evidence="2">
    <location>
        <begin position="1"/>
        <end position="136"/>
    </location>
</feature>
<comment type="caution">
    <text evidence="3">The sequence shown here is derived from an EMBL/GenBank/DDBJ whole genome shotgun (WGS) entry which is preliminary data.</text>
</comment>
<evidence type="ECO:0008006" key="5">
    <source>
        <dbReference type="Google" id="ProtNLM"/>
    </source>
</evidence>
<accession>A0A9W7A383</accession>
<feature type="region of interest" description="Disordered" evidence="2">
    <location>
        <begin position="632"/>
        <end position="669"/>
    </location>
</feature>
<proteinExistence type="predicted"/>
<evidence type="ECO:0000256" key="2">
    <source>
        <dbReference type="SAM" id="MobiDB-lite"/>
    </source>
</evidence>
<feature type="coiled-coil region" evidence="1">
    <location>
        <begin position="502"/>
        <end position="529"/>
    </location>
</feature>
<feature type="compositionally biased region" description="Basic and acidic residues" evidence="2">
    <location>
        <begin position="157"/>
        <end position="176"/>
    </location>
</feature>
<feature type="compositionally biased region" description="Polar residues" evidence="2">
    <location>
        <begin position="310"/>
        <end position="320"/>
    </location>
</feature>
<keyword evidence="1" id="KW-0175">Coiled coil</keyword>
<evidence type="ECO:0000313" key="3">
    <source>
        <dbReference type="EMBL" id="GMH65037.1"/>
    </source>
</evidence>
<organism evidence="3 4">
    <name type="scientific">Triparma retinervis</name>
    <dbReference type="NCBI Taxonomy" id="2557542"/>
    <lineage>
        <taxon>Eukaryota</taxon>
        <taxon>Sar</taxon>
        <taxon>Stramenopiles</taxon>
        <taxon>Ochrophyta</taxon>
        <taxon>Bolidophyceae</taxon>
        <taxon>Parmales</taxon>
        <taxon>Triparmaceae</taxon>
        <taxon>Triparma</taxon>
    </lineage>
</organism>